<dbReference type="STRING" id="858640.A3K86_06050"/>
<keyword evidence="4" id="KW-1185">Reference proteome</keyword>
<dbReference type="SUPFAM" id="SSF51735">
    <property type="entry name" value="NAD(P)-binding Rossmann-fold domains"/>
    <property type="match status" value="1"/>
</dbReference>
<dbReference type="OrthoDB" id="5918124at2"/>
<dbReference type="AlphaFoldDB" id="A0A178KMM9"/>
<evidence type="ECO:0000313" key="3">
    <source>
        <dbReference type="EMBL" id="OAN18450.1"/>
    </source>
</evidence>
<dbReference type="NCBIfam" id="NF006464">
    <property type="entry name" value="PRK08862.1"/>
    <property type="match status" value="1"/>
</dbReference>
<reference evidence="3 4" key="1">
    <citation type="submission" date="2016-03" db="EMBL/GenBank/DDBJ databases">
        <title>Photobacterium proteolyticum sp. nov. a protease producing bacterium isolated from ocean sediments of Laizhou Bay.</title>
        <authorList>
            <person name="Li Y."/>
        </authorList>
    </citation>
    <scope>NUCLEOTIDE SEQUENCE [LARGE SCALE GENOMIC DNA]</scope>
    <source>
        <strain evidence="3 4">R-40508</strain>
    </source>
</reference>
<evidence type="ECO:0000313" key="4">
    <source>
        <dbReference type="Proteomes" id="UP000078503"/>
    </source>
</evidence>
<dbReference type="CDD" id="cd05233">
    <property type="entry name" value="SDR_c"/>
    <property type="match status" value="1"/>
</dbReference>
<dbReference type="Proteomes" id="UP000078503">
    <property type="component" value="Unassembled WGS sequence"/>
</dbReference>
<dbReference type="Pfam" id="PF00106">
    <property type="entry name" value="adh_short"/>
    <property type="match status" value="1"/>
</dbReference>
<name>A0A178KMM9_9GAMM</name>
<organism evidence="3 4">
    <name type="scientific">Photobacterium jeanii</name>
    <dbReference type="NCBI Taxonomy" id="858640"/>
    <lineage>
        <taxon>Bacteria</taxon>
        <taxon>Pseudomonadati</taxon>
        <taxon>Pseudomonadota</taxon>
        <taxon>Gammaproteobacteria</taxon>
        <taxon>Vibrionales</taxon>
        <taxon>Vibrionaceae</taxon>
        <taxon>Photobacterium</taxon>
    </lineage>
</organism>
<dbReference type="PRINTS" id="PR00081">
    <property type="entry name" value="GDHRDH"/>
</dbReference>
<dbReference type="InterPro" id="IPR002347">
    <property type="entry name" value="SDR_fam"/>
</dbReference>
<gene>
    <name evidence="3" type="ORF">A3K86_06050</name>
</gene>
<comment type="caution">
    <text evidence="3">The sequence shown here is derived from an EMBL/GenBank/DDBJ whole genome shotgun (WGS) entry which is preliminary data.</text>
</comment>
<dbReference type="PANTHER" id="PTHR43669">
    <property type="entry name" value="5-KETO-D-GLUCONATE 5-REDUCTASE"/>
    <property type="match status" value="1"/>
</dbReference>
<evidence type="ECO:0000256" key="2">
    <source>
        <dbReference type="ARBA" id="ARBA00023002"/>
    </source>
</evidence>
<dbReference type="EMBL" id="LVHF01000012">
    <property type="protein sequence ID" value="OAN18450.1"/>
    <property type="molecule type" value="Genomic_DNA"/>
</dbReference>
<keyword evidence="2" id="KW-0560">Oxidoreductase</keyword>
<accession>A0A178KMM9</accession>
<dbReference type="GO" id="GO:0016491">
    <property type="term" value="F:oxidoreductase activity"/>
    <property type="evidence" value="ECO:0007669"/>
    <property type="project" value="UniProtKB-KW"/>
</dbReference>
<evidence type="ECO:0000256" key="1">
    <source>
        <dbReference type="ARBA" id="ARBA00006484"/>
    </source>
</evidence>
<dbReference type="PANTHER" id="PTHR43669:SF3">
    <property type="entry name" value="ALCOHOL DEHYDROGENASE, PUTATIVE (AFU_ORTHOLOGUE AFUA_3G03445)-RELATED"/>
    <property type="match status" value="1"/>
</dbReference>
<proteinExistence type="inferred from homology"/>
<dbReference type="Gene3D" id="3.40.50.720">
    <property type="entry name" value="NAD(P)-binding Rossmann-like Domain"/>
    <property type="match status" value="1"/>
</dbReference>
<sequence length="234" mass="25863">MVVMEIAQSVILITAAGSPIGKAISLHFASLGAFIALVDIDKTRLDQTYRACMAIGAKCQAFHLEDQQEANIRHIFEQTQQQLGAIDVLINYWIGTELPTLFSPYSVDKFSHSMTELATTFFAFGKQAANYMRQHNRKGVIVNLTTHSTENEHHPGFGGTKAMISGLTQSWAKELSAFNIRVGGVAPISIGCDCDDCQSHQSMNQHLQYEIVRSAEYIVANDYFNGRTLEAEVS</sequence>
<comment type="similarity">
    <text evidence="1">Belongs to the short-chain dehydrogenases/reductases (SDR) family.</text>
</comment>
<dbReference type="InterPro" id="IPR036291">
    <property type="entry name" value="NAD(P)-bd_dom_sf"/>
</dbReference>
<protein>
    <submittedName>
        <fullName evidence="3">Short-chain dehydrogenase</fullName>
    </submittedName>
</protein>